<keyword evidence="3" id="KW-0804">Transcription</keyword>
<evidence type="ECO:0000256" key="3">
    <source>
        <dbReference type="ARBA" id="ARBA00023163"/>
    </source>
</evidence>
<dbReference type="SUPFAM" id="SSF48498">
    <property type="entry name" value="Tetracyclin repressor-like, C-terminal domain"/>
    <property type="match status" value="1"/>
</dbReference>
<dbReference type="InterPro" id="IPR001647">
    <property type="entry name" value="HTH_TetR"/>
</dbReference>
<dbReference type="InterPro" id="IPR036271">
    <property type="entry name" value="Tet_transcr_reg_TetR-rel_C_sf"/>
</dbReference>
<evidence type="ECO:0000313" key="6">
    <source>
        <dbReference type="EMBL" id="UOE42569.1"/>
    </source>
</evidence>
<feature type="DNA-binding region" description="H-T-H motif" evidence="4">
    <location>
        <begin position="29"/>
        <end position="48"/>
    </location>
</feature>
<evidence type="ECO:0000256" key="1">
    <source>
        <dbReference type="ARBA" id="ARBA00023015"/>
    </source>
</evidence>
<dbReference type="Pfam" id="PF00440">
    <property type="entry name" value="TetR_N"/>
    <property type="match status" value="1"/>
</dbReference>
<keyword evidence="2 4" id="KW-0238">DNA-binding</keyword>
<feature type="domain" description="HTH tetR-type" evidence="5">
    <location>
        <begin position="6"/>
        <end position="66"/>
    </location>
</feature>
<keyword evidence="7" id="KW-1185">Reference proteome</keyword>
<dbReference type="PANTHER" id="PTHR30055">
    <property type="entry name" value="HTH-TYPE TRANSCRIPTIONAL REGULATOR RUTR"/>
    <property type="match status" value="1"/>
</dbReference>
<evidence type="ECO:0000256" key="4">
    <source>
        <dbReference type="PROSITE-ProRule" id="PRU00335"/>
    </source>
</evidence>
<dbReference type="Gene3D" id="1.10.357.10">
    <property type="entry name" value="Tetracycline Repressor, domain 2"/>
    <property type="match status" value="1"/>
</dbReference>
<evidence type="ECO:0000256" key="2">
    <source>
        <dbReference type="ARBA" id="ARBA00023125"/>
    </source>
</evidence>
<keyword evidence="1" id="KW-0805">Transcription regulation</keyword>
<name>A0ABY4BUZ7_9MICO</name>
<protein>
    <submittedName>
        <fullName evidence="6">TetR/AcrR family transcriptional regulator</fullName>
    </submittedName>
</protein>
<dbReference type="InterPro" id="IPR050109">
    <property type="entry name" value="HTH-type_TetR-like_transc_reg"/>
</dbReference>
<dbReference type="Proteomes" id="UP000832097">
    <property type="component" value="Chromosome"/>
</dbReference>
<evidence type="ECO:0000259" key="5">
    <source>
        <dbReference type="PROSITE" id="PS50977"/>
    </source>
</evidence>
<dbReference type="RefSeq" id="WP_243553513.1">
    <property type="nucleotide sequence ID" value="NZ_CP094528.1"/>
</dbReference>
<dbReference type="InterPro" id="IPR025996">
    <property type="entry name" value="MT1864/Rv1816-like_C"/>
</dbReference>
<dbReference type="EMBL" id="CP094528">
    <property type="protein sequence ID" value="UOE42569.1"/>
    <property type="molecule type" value="Genomic_DNA"/>
</dbReference>
<accession>A0ABY4BUZ7</accession>
<dbReference type="InterPro" id="IPR009057">
    <property type="entry name" value="Homeodomain-like_sf"/>
</dbReference>
<dbReference type="PROSITE" id="PS50977">
    <property type="entry name" value="HTH_TETR_2"/>
    <property type="match status" value="1"/>
</dbReference>
<proteinExistence type="predicted"/>
<reference evidence="6 7" key="1">
    <citation type="submission" date="2022-03" db="EMBL/GenBank/DDBJ databases">
        <title>Mucilaginibacter sp. isolated from the gut of Protaetia brevitarsis seulensis larvae.</title>
        <authorList>
            <person name="Won M."/>
            <person name="Kim S.-J."/>
            <person name="Kwon S.-W."/>
        </authorList>
    </citation>
    <scope>NUCLEOTIDE SEQUENCE [LARGE SCALE GENOMIC DNA]</scope>
    <source>
        <strain evidence="6 7">CFWR-12</strain>
    </source>
</reference>
<sequence>MAYHHGRLRETLIDEAVAAIEADGVDKLSLRDLARRAGVSHAAPAHHFGDRTGLFTAIAVDGFNRLAAVLEASGGDFVEAGVAYVGFATAEPGRFEVMFRSELLRSDDPALAAARERAGAVLRAGAGAESGDARANALAAWSLVHGFATLWNSGAIDAAGQEPDALARSIAGRLFGSPDRVAQATRGGDTPVR</sequence>
<gene>
    <name evidence="6" type="ORF">MTO99_10195</name>
</gene>
<dbReference type="PANTHER" id="PTHR30055:SF220">
    <property type="entry name" value="TETR-FAMILY REGULATORY PROTEIN"/>
    <property type="match status" value="1"/>
</dbReference>
<dbReference type="Pfam" id="PF13305">
    <property type="entry name" value="TetR_C_33"/>
    <property type="match status" value="1"/>
</dbReference>
<organism evidence="6 7">
    <name type="scientific">Agromyces larvae</name>
    <dbReference type="NCBI Taxonomy" id="2929802"/>
    <lineage>
        <taxon>Bacteria</taxon>
        <taxon>Bacillati</taxon>
        <taxon>Actinomycetota</taxon>
        <taxon>Actinomycetes</taxon>
        <taxon>Micrococcales</taxon>
        <taxon>Microbacteriaceae</taxon>
        <taxon>Agromyces</taxon>
    </lineage>
</organism>
<dbReference type="SUPFAM" id="SSF46689">
    <property type="entry name" value="Homeodomain-like"/>
    <property type="match status" value="1"/>
</dbReference>
<evidence type="ECO:0000313" key="7">
    <source>
        <dbReference type="Proteomes" id="UP000832097"/>
    </source>
</evidence>